<dbReference type="Pfam" id="PF03009">
    <property type="entry name" value="GDPD"/>
    <property type="match status" value="1"/>
</dbReference>
<accession>A0A6S6T9G5</accession>
<evidence type="ECO:0000259" key="1">
    <source>
        <dbReference type="PROSITE" id="PS51704"/>
    </source>
</evidence>
<dbReference type="EMBL" id="CACVAQ010000279">
    <property type="protein sequence ID" value="CAA6819961.1"/>
    <property type="molecule type" value="Genomic_DNA"/>
</dbReference>
<dbReference type="InterPro" id="IPR030395">
    <property type="entry name" value="GP_PDE_dom"/>
</dbReference>
<dbReference type="Gene3D" id="3.20.20.190">
    <property type="entry name" value="Phosphatidylinositol (PI) phosphodiesterase"/>
    <property type="match status" value="1"/>
</dbReference>
<dbReference type="InterPro" id="IPR017946">
    <property type="entry name" value="PLC-like_Pdiesterase_TIM-brl"/>
</dbReference>
<dbReference type="GO" id="GO:0008889">
    <property type="term" value="F:glycerophosphodiester phosphodiesterase activity"/>
    <property type="evidence" value="ECO:0007669"/>
    <property type="project" value="UniProtKB-EC"/>
</dbReference>
<gene>
    <name evidence="2" type="ORF">HELGO_WM17903</name>
</gene>
<dbReference type="PANTHER" id="PTHR46211:SF14">
    <property type="entry name" value="GLYCEROPHOSPHODIESTER PHOSPHODIESTERASE"/>
    <property type="match status" value="1"/>
</dbReference>
<proteinExistence type="predicted"/>
<dbReference type="AlphaFoldDB" id="A0A6S6T9G5"/>
<dbReference type="EC" id="3.1.4.46" evidence="2"/>
<organism evidence="2">
    <name type="scientific">uncultured Aureispira sp</name>
    <dbReference type="NCBI Taxonomy" id="1331704"/>
    <lineage>
        <taxon>Bacteria</taxon>
        <taxon>Pseudomonadati</taxon>
        <taxon>Bacteroidota</taxon>
        <taxon>Saprospiria</taxon>
        <taxon>Saprospirales</taxon>
        <taxon>Saprospiraceae</taxon>
        <taxon>Aureispira</taxon>
        <taxon>environmental samples</taxon>
    </lineage>
</organism>
<dbReference type="GO" id="GO:0006629">
    <property type="term" value="P:lipid metabolic process"/>
    <property type="evidence" value="ECO:0007669"/>
    <property type="project" value="InterPro"/>
</dbReference>
<name>A0A6S6T9G5_9BACT</name>
<dbReference type="PROSITE" id="PS51704">
    <property type="entry name" value="GP_PDE"/>
    <property type="match status" value="1"/>
</dbReference>
<dbReference type="SUPFAM" id="SSF51695">
    <property type="entry name" value="PLC-like phosphodiesterases"/>
    <property type="match status" value="1"/>
</dbReference>
<evidence type="ECO:0000313" key="2">
    <source>
        <dbReference type="EMBL" id="CAA6819961.1"/>
    </source>
</evidence>
<feature type="domain" description="GP-PDE" evidence="1">
    <location>
        <begin position="2"/>
        <end position="271"/>
    </location>
</feature>
<keyword evidence="2" id="KW-0378">Hydrolase</keyword>
<reference evidence="2" key="1">
    <citation type="submission" date="2020-01" db="EMBL/GenBank/DDBJ databases">
        <authorList>
            <person name="Meier V. D."/>
            <person name="Meier V D."/>
        </authorList>
    </citation>
    <scope>NUCLEOTIDE SEQUENCE</scope>
    <source>
        <strain evidence="2">HLG_WM_MAG_10</strain>
    </source>
</reference>
<sequence>MFTIHGHRGCRGYLPENTIPAFFKAIDMGCHFLEMDVVVTKDKEILVSHEPWLNHEICLAPDGQTLSPENEKRYNLYDMTYAQIKQIDCGSIGHPRFPEQQAMRTYKPSLRDMIDAMEWYTQQHGLLPISYNIEVKRLPEDDGIFHPNGLEFSSLIIDILREKKVLQRSQFQSFDIECMHVARQLAPELRLSFLVDNDKSAAENIQDLGFMPPVYGPYFQKIDADMMLYAQSNKLKVIPWTVNEQADIHRLIQMGVAGLISDYPDRVVKAVQERKKEAS</sequence>
<dbReference type="PANTHER" id="PTHR46211">
    <property type="entry name" value="GLYCEROPHOSPHORYL DIESTER PHOSPHODIESTERASE"/>
    <property type="match status" value="1"/>
</dbReference>
<protein>
    <submittedName>
        <fullName evidence="2">Glycerophosphoryl diester phosphodiesterase (EC)</fullName>
        <ecNumber evidence="2">3.1.4.46</ecNumber>
    </submittedName>
</protein>